<feature type="domain" description="HhH-GPD" evidence="10">
    <location>
        <begin position="43"/>
        <end position="201"/>
    </location>
</feature>
<dbReference type="GO" id="GO:0019104">
    <property type="term" value="F:DNA N-glycosylase activity"/>
    <property type="evidence" value="ECO:0007669"/>
    <property type="project" value="TreeGrafter"/>
</dbReference>
<evidence type="ECO:0000259" key="10">
    <source>
        <dbReference type="SMART" id="SM00478"/>
    </source>
</evidence>
<dbReference type="PANTHER" id="PTHR10359">
    <property type="entry name" value="A/G-SPECIFIC ADENINE GLYCOSYLASE/ENDONUCLEASE III"/>
    <property type="match status" value="1"/>
</dbReference>
<proteinExistence type="predicted"/>
<keyword evidence="6" id="KW-0408">Iron</keyword>
<dbReference type="SUPFAM" id="SSF48150">
    <property type="entry name" value="DNA-glycosylase"/>
    <property type="match status" value="1"/>
</dbReference>
<dbReference type="GO" id="GO:0051539">
    <property type="term" value="F:4 iron, 4 sulfur cluster binding"/>
    <property type="evidence" value="ECO:0007669"/>
    <property type="project" value="UniProtKB-KW"/>
</dbReference>
<keyword evidence="4" id="KW-0227">DNA damage</keyword>
<feature type="compositionally biased region" description="Basic and acidic residues" evidence="9">
    <location>
        <begin position="235"/>
        <end position="244"/>
    </location>
</feature>
<dbReference type="InterPro" id="IPR003651">
    <property type="entry name" value="Endonuclease3_FeS-loop_motif"/>
</dbReference>
<dbReference type="InterPro" id="IPR003265">
    <property type="entry name" value="HhH-GPD_domain"/>
</dbReference>
<dbReference type="PIRSF" id="PIRSF001435">
    <property type="entry name" value="Nth"/>
    <property type="match status" value="1"/>
</dbReference>
<keyword evidence="11" id="KW-0255">Endonuclease</keyword>
<dbReference type="GO" id="GO:0046872">
    <property type="term" value="F:metal ion binding"/>
    <property type="evidence" value="ECO:0007669"/>
    <property type="project" value="UniProtKB-KW"/>
</dbReference>
<keyword evidence="5" id="KW-0378">Hydrolase</keyword>
<feature type="region of interest" description="Disordered" evidence="9">
    <location>
        <begin position="232"/>
        <end position="251"/>
    </location>
</feature>
<evidence type="ECO:0000256" key="4">
    <source>
        <dbReference type="ARBA" id="ARBA00022763"/>
    </source>
</evidence>
<evidence type="ECO:0000256" key="3">
    <source>
        <dbReference type="ARBA" id="ARBA00022723"/>
    </source>
</evidence>
<keyword evidence="11" id="KW-0540">Nuclease</keyword>
<organism evidence="11">
    <name type="scientific">Caldilineaceae bacterium SB0661_bin_32</name>
    <dbReference type="NCBI Taxonomy" id="2605255"/>
    <lineage>
        <taxon>Bacteria</taxon>
        <taxon>Bacillati</taxon>
        <taxon>Chloroflexota</taxon>
        <taxon>Caldilineae</taxon>
        <taxon>Caldilineales</taxon>
        <taxon>Caldilineaceae</taxon>
    </lineage>
</organism>
<keyword evidence="2" id="KW-0004">4Fe-4S</keyword>
<dbReference type="GO" id="GO:0004519">
    <property type="term" value="F:endonuclease activity"/>
    <property type="evidence" value="ECO:0007669"/>
    <property type="project" value="UniProtKB-KW"/>
</dbReference>
<dbReference type="GO" id="GO:0006285">
    <property type="term" value="P:base-excision repair, AP site formation"/>
    <property type="evidence" value="ECO:0007669"/>
    <property type="project" value="TreeGrafter"/>
</dbReference>
<keyword evidence="7" id="KW-0411">Iron-sulfur</keyword>
<dbReference type="Pfam" id="PF00730">
    <property type="entry name" value="HhH-GPD"/>
    <property type="match status" value="1"/>
</dbReference>
<evidence type="ECO:0000256" key="5">
    <source>
        <dbReference type="ARBA" id="ARBA00022801"/>
    </source>
</evidence>
<dbReference type="Gene3D" id="1.10.340.30">
    <property type="entry name" value="Hypothetical protein, domain 2"/>
    <property type="match status" value="1"/>
</dbReference>
<dbReference type="CDD" id="cd00056">
    <property type="entry name" value="ENDO3c"/>
    <property type="match status" value="1"/>
</dbReference>
<dbReference type="AlphaFoldDB" id="A0A6B1D7Q4"/>
<dbReference type="SMART" id="SM00525">
    <property type="entry name" value="FES"/>
    <property type="match status" value="1"/>
</dbReference>
<sequence>MAEEERELELKARKIYELLVEEYDEPEWNPTRSGFEQLIQTILSANTNDRNSGRAFETLKMRFAGDWDAVRTAPLEEIKDAIRTAGMYNQKAPHIVETLEILHREKGRYNLDHVREMAPAAAQTYLQRFPGVGHKTASIVLLFAYGMAAFPVDTHVQRVTQRLGMSGRRASTEKIKSVWEEMLPEETYYCLHVNLIRHGRSVCSARTPRCAVCCLNDECDYNVHAGDWGEVLPDQESRTQKKPPDASTGGI</sequence>
<dbReference type="InterPro" id="IPR011257">
    <property type="entry name" value="DNA_glycosylase"/>
</dbReference>
<reference evidence="11" key="1">
    <citation type="submission" date="2019-09" db="EMBL/GenBank/DDBJ databases">
        <title>Characterisation of the sponge microbiome using genome-centric metagenomics.</title>
        <authorList>
            <person name="Engelberts J.P."/>
            <person name="Robbins S.J."/>
            <person name="De Goeij J.M."/>
            <person name="Aranda M."/>
            <person name="Bell S.C."/>
            <person name="Webster N.S."/>
        </authorList>
    </citation>
    <scope>NUCLEOTIDE SEQUENCE</scope>
    <source>
        <strain evidence="11">SB0661_bin_32</strain>
    </source>
</reference>
<evidence type="ECO:0000256" key="7">
    <source>
        <dbReference type="ARBA" id="ARBA00023014"/>
    </source>
</evidence>
<accession>A0A6B1D7Q4</accession>
<dbReference type="InterPro" id="IPR023170">
    <property type="entry name" value="HhH_base_excis_C"/>
</dbReference>
<dbReference type="PANTHER" id="PTHR10359:SF18">
    <property type="entry name" value="ENDONUCLEASE III"/>
    <property type="match status" value="1"/>
</dbReference>
<evidence type="ECO:0000256" key="2">
    <source>
        <dbReference type="ARBA" id="ARBA00022485"/>
    </source>
</evidence>
<keyword evidence="8" id="KW-0326">Glycosidase</keyword>
<evidence type="ECO:0000256" key="9">
    <source>
        <dbReference type="SAM" id="MobiDB-lite"/>
    </source>
</evidence>
<dbReference type="SMART" id="SM00478">
    <property type="entry name" value="ENDO3c"/>
    <property type="match status" value="1"/>
</dbReference>
<dbReference type="Gene3D" id="1.10.1670.10">
    <property type="entry name" value="Helix-hairpin-Helix base-excision DNA repair enzymes (C-terminal)"/>
    <property type="match status" value="1"/>
</dbReference>
<gene>
    <name evidence="11" type="ORF">F4X14_11920</name>
</gene>
<comment type="cofactor">
    <cofactor evidence="1">
        <name>[4Fe-4S] cluster</name>
        <dbReference type="ChEBI" id="CHEBI:49883"/>
    </cofactor>
</comment>
<protein>
    <submittedName>
        <fullName evidence="11">Endonuclease III</fullName>
    </submittedName>
</protein>
<name>A0A6B1D7Q4_9CHLR</name>
<comment type="caution">
    <text evidence="11">The sequence shown here is derived from an EMBL/GenBank/DDBJ whole genome shotgun (WGS) entry which is preliminary data.</text>
</comment>
<evidence type="ECO:0000256" key="8">
    <source>
        <dbReference type="ARBA" id="ARBA00023295"/>
    </source>
</evidence>
<evidence type="ECO:0000313" key="11">
    <source>
        <dbReference type="EMBL" id="MYC95668.1"/>
    </source>
</evidence>
<dbReference type="EMBL" id="VXMH01000063">
    <property type="protein sequence ID" value="MYC95668.1"/>
    <property type="molecule type" value="Genomic_DNA"/>
</dbReference>
<evidence type="ECO:0000256" key="1">
    <source>
        <dbReference type="ARBA" id="ARBA00001966"/>
    </source>
</evidence>
<evidence type="ECO:0000256" key="6">
    <source>
        <dbReference type="ARBA" id="ARBA00023004"/>
    </source>
</evidence>
<keyword evidence="3" id="KW-0479">Metal-binding</keyword>